<feature type="region of interest" description="Disordered" evidence="1">
    <location>
        <begin position="1"/>
        <end position="41"/>
    </location>
</feature>
<accession>U6GI51</accession>
<dbReference type="EMBL" id="HG670841">
    <property type="protein sequence ID" value="CDI78259.1"/>
    <property type="molecule type" value="Genomic_DNA"/>
</dbReference>
<reference evidence="2" key="2">
    <citation type="submission" date="2013-10" db="EMBL/GenBank/DDBJ databases">
        <authorList>
            <person name="Aslett M."/>
        </authorList>
    </citation>
    <scope>NUCLEOTIDE SEQUENCE</scope>
    <source>
        <strain evidence="2">Houghton</strain>
    </source>
</reference>
<evidence type="ECO:0000313" key="3">
    <source>
        <dbReference type="Proteomes" id="UP000018050"/>
    </source>
</evidence>
<dbReference type="GeneID" id="25268184"/>
<dbReference type="VEuPathDB" id="ToxoDB:EAH_00001140"/>
<evidence type="ECO:0000256" key="1">
    <source>
        <dbReference type="SAM" id="MobiDB-lite"/>
    </source>
</evidence>
<keyword evidence="3" id="KW-1185">Reference proteome</keyword>
<dbReference type="OrthoDB" id="10482302at2759"/>
<evidence type="ECO:0000313" key="2">
    <source>
        <dbReference type="EMBL" id="CDI78259.1"/>
    </source>
</evidence>
<proteinExistence type="predicted"/>
<protein>
    <submittedName>
        <fullName evidence="2">Uncharacterized protein</fullName>
    </submittedName>
</protein>
<name>U6GI51_EIMAC</name>
<reference evidence="2" key="1">
    <citation type="submission" date="2013-10" db="EMBL/GenBank/DDBJ databases">
        <title>Genomic analysis of the causative agents of coccidiosis in chickens.</title>
        <authorList>
            <person name="Reid A.J."/>
            <person name="Blake D."/>
            <person name="Billington K."/>
            <person name="Browne H."/>
            <person name="Dunn M."/>
            <person name="Hung S."/>
            <person name="Kawahara F."/>
            <person name="Miranda-Saavedra D."/>
            <person name="Mourier T."/>
            <person name="Nagra H."/>
            <person name="Otto T.D."/>
            <person name="Rawlings N."/>
            <person name="Sanchez A."/>
            <person name="Sanders M."/>
            <person name="Subramaniam C."/>
            <person name="Tay Y."/>
            <person name="Dear P."/>
            <person name="Doerig C."/>
            <person name="Gruber A."/>
            <person name="Parkinson J."/>
            <person name="Shirley M."/>
            <person name="Wan K.L."/>
            <person name="Berriman M."/>
            <person name="Tomley F."/>
            <person name="Pain A."/>
        </authorList>
    </citation>
    <scope>NUCLEOTIDE SEQUENCE</scope>
    <source>
        <strain evidence="2">Houghton</strain>
    </source>
</reference>
<dbReference type="Proteomes" id="UP000018050">
    <property type="component" value="Unassembled WGS sequence"/>
</dbReference>
<feature type="compositionally biased region" description="Polar residues" evidence="1">
    <location>
        <begin position="18"/>
        <end position="28"/>
    </location>
</feature>
<gene>
    <name evidence="2" type="ORF">EAH_00001140</name>
</gene>
<dbReference type="AlphaFoldDB" id="U6GI51"/>
<organism evidence="2 3">
    <name type="scientific">Eimeria acervulina</name>
    <name type="common">Coccidian parasite</name>
    <dbReference type="NCBI Taxonomy" id="5801"/>
    <lineage>
        <taxon>Eukaryota</taxon>
        <taxon>Sar</taxon>
        <taxon>Alveolata</taxon>
        <taxon>Apicomplexa</taxon>
        <taxon>Conoidasida</taxon>
        <taxon>Coccidia</taxon>
        <taxon>Eucoccidiorida</taxon>
        <taxon>Eimeriorina</taxon>
        <taxon>Eimeriidae</taxon>
        <taxon>Eimeria</taxon>
    </lineage>
</organism>
<dbReference type="RefSeq" id="XP_013251528.1">
    <property type="nucleotide sequence ID" value="XM_013396074.1"/>
</dbReference>
<sequence>MDYEDEAPNCEGMRPRQPTDSYLMNSWGPTAEGQGAPPGGSRQFEEANAIEGRHMCTQTSRDRKMCSICGDAASMPHILTEASIWTTEGPVGPVQEAAEAQLPILLPHQQHGEWRWTHADTSRAMPPLASGIDGVATPQALSLLSRLQGEVHHLRRQQQLQQEQQQQWQWQQQLIRRQSEATTWLRGKPPDGYQHGEDLCSSAAIQQDRRQGEFRRNCN</sequence>